<keyword evidence="4" id="KW-1185">Reference proteome</keyword>
<evidence type="ECO:0000256" key="1">
    <source>
        <dbReference type="SAM" id="MobiDB-lite"/>
    </source>
</evidence>
<dbReference type="EMBL" id="JABEXW010001057">
    <property type="protein sequence ID" value="KAF4948241.1"/>
    <property type="molecule type" value="Genomic_DNA"/>
</dbReference>
<feature type="signal peptide" evidence="2">
    <location>
        <begin position="1"/>
        <end position="17"/>
    </location>
</feature>
<reference evidence="3" key="2">
    <citation type="submission" date="2020-05" db="EMBL/GenBank/DDBJ databases">
        <authorList>
            <person name="Kim H.-S."/>
            <person name="Proctor R.H."/>
            <person name="Brown D.W."/>
        </authorList>
    </citation>
    <scope>NUCLEOTIDE SEQUENCE</scope>
    <source>
        <strain evidence="3">NRRL 20472</strain>
    </source>
</reference>
<dbReference type="OrthoDB" id="5095628at2759"/>
<gene>
    <name evidence="3" type="ORF">FSARC_13787</name>
</gene>
<evidence type="ECO:0000313" key="3">
    <source>
        <dbReference type="EMBL" id="KAF4948241.1"/>
    </source>
</evidence>
<organism evidence="3 4">
    <name type="scientific">Fusarium sarcochroum</name>
    <dbReference type="NCBI Taxonomy" id="1208366"/>
    <lineage>
        <taxon>Eukaryota</taxon>
        <taxon>Fungi</taxon>
        <taxon>Dikarya</taxon>
        <taxon>Ascomycota</taxon>
        <taxon>Pezizomycotina</taxon>
        <taxon>Sordariomycetes</taxon>
        <taxon>Hypocreomycetidae</taxon>
        <taxon>Hypocreales</taxon>
        <taxon>Nectriaceae</taxon>
        <taxon>Fusarium</taxon>
        <taxon>Fusarium lateritium species complex</taxon>
    </lineage>
</organism>
<accession>A0A8H4WSD3</accession>
<evidence type="ECO:0000256" key="2">
    <source>
        <dbReference type="SAM" id="SignalP"/>
    </source>
</evidence>
<name>A0A8H4WSD3_9HYPO</name>
<feature type="region of interest" description="Disordered" evidence="1">
    <location>
        <begin position="245"/>
        <end position="286"/>
    </location>
</feature>
<comment type="caution">
    <text evidence="3">The sequence shown here is derived from an EMBL/GenBank/DDBJ whole genome shotgun (WGS) entry which is preliminary data.</text>
</comment>
<feature type="compositionally biased region" description="Polar residues" evidence="1">
    <location>
        <begin position="249"/>
        <end position="267"/>
    </location>
</feature>
<dbReference type="Proteomes" id="UP000622797">
    <property type="component" value="Unassembled WGS sequence"/>
</dbReference>
<feature type="chain" id="PRO_5033994438" description="Cell wall protein" evidence="2">
    <location>
        <begin position="18"/>
        <end position="286"/>
    </location>
</feature>
<sequence length="286" mass="30866">MKFTLLLGAALVSCGLAVPLEKSTIPSRDESTIEDRQLLAHAIPHIDITVQSDAPSSREDARARQGRLQRTINSPGDLISLMDLVADAIKAKSDGISTALNDARAGKKSKYQAAHAAVRMVHNIRATLSGTVSGLYETPNMDMSQEERQQLLEHLYTITHEVYQATKSYVDELGSASGGRSLSRASHMLADMLDCIVTIDPDIVPDVDRALTPIFPGGVSHDELLNGVMSSMASFLSSIKVNDVDNDSSETSNWNGADPSPYSSTSECAKDPDKDCSNSPYEDLRS</sequence>
<proteinExistence type="predicted"/>
<keyword evidence="2" id="KW-0732">Signal</keyword>
<evidence type="ECO:0000313" key="4">
    <source>
        <dbReference type="Proteomes" id="UP000622797"/>
    </source>
</evidence>
<evidence type="ECO:0008006" key="5">
    <source>
        <dbReference type="Google" id="ProtNLM"/>
    </source>
</evidence>
<dbReference type="AlphaFoldDB" id="A0A8H4WSD3"/>
<reference evidence="3" key="1">
    <citation type="journal article" date="2020" name="BMC Genomics">
        <title>Correction to: Identification and distribution of gene clusters required for synthesis of sphingolipid metabolism inhibitors in diverse species of the filamentous fungus Fusarium.</title>
        <authorList>
            <person name="Kim H.S."/>
            <person name="Lohmar J.M."/>
            <person name="Busman M."/>
            <person name="Brown D.W."/>
            <person name="Naumann T.A."/>
            <person name="Divon H.H."/>
            <person name="Lysoe E."/>
            <person name="Uhlig S."/>
            <person name="Proctor R.H."/>
        </authorList>
    </citation>
    <scope>NUCLEOTIDE SEQUENCE</scope>
    <source>
        <strain evidence="3">NRRL 20472</strain>
    </source>
</reference>
<feature type="compositionally biased region" description="Basic and acidic residues" evidence="1">
    <location>
        <begin position="268"/>
        <end position="286"/>
    </location>
</feature>
<protein>
    <recommendedName>
        <fullName evidence="5">Cell wall protein</fullName>
    </recommendedName>
</protein>